<feature type="region of interest" description="Disordered" evidence="1">
    <location>
        <begin position="83"/>
        <end position="114"/>
    </location>
</feature>
<protein>
    <submittedName>
        <fullName evidence="2">Uncharacterized protein</fullName>
    </submittedName>
</protein>
<evidence type="ECO:0000313" key="3">
    <source>
        <dbReference type="Proteomes" id="UP001431019"/>
    </source>
</evidence>
<comment type="caution">
    <text evidence="2">The sequence shown here is derived from an EMBL/GenBank/DDBJ whole genome shotgun (WGS) entry which is preliminary data.</text>
</comment>
<accession>A0ABS8JZF2</accession>
<feature type="compositionally biased region" description="Low complexity" evidence="1">
    <location>
        <begin position="101"/>
        <end position="114"/>
    </location>
</feature>
<proteinExistence type="predicted"/>
<organism evidence="2 3">
    <name type="scientific">Paraburkholderia sejongensis</name>
    <dbReference type="NCBI Taxonomy" id="2886946"/>
    <lineage>
        <taxon>Bacteria</taxon>
        <taxon>Pseudomonadati</taxon>
        <taxon>Pseudomonadota</taxon>
        <taxon>Betaproteobacteria</taxon>
        <taxon>Burkholderiales</taxon>
        <taxon>Burkholderiaceae</taxon>
        <taxon>Paraburkholderia</taxon>
    </lineage>
</organism>
<dbReference type="RefSeq" id="WP_230511518.1">
    <property type="nucleotide sequence ID" value="NZ_JAJITD010000011.1"/>
</dbReference>
<evidence type="ECO:0000313" key="2">
    <source>
        <dbReference type="EMBL" id="MCC8395279.1"/>
    </source>
</evidence>
<keyword evidence="3" id="KW-1185">Reference proteome</keyword>
<name>A0ABS8JZF2_9BURK</name>
<dbReference type="Proteomes" id="UP001431019">
    <property type="component" value="Unassembled WGS sequence"/>
</dbReference>
<sequence length="114" mass="12004">MKQLIRKPAVAHAAALPGASASPAAVGATAHSYRRYVTASRARFFAQSAASSVDLLALVVADALRRKTEAELRHELLRDALYEMPPRRPRDEDGGAHGLRDAGNAAAADADSGD</sequence>
<reference evidence="2 3" key="1">
    <citation type="submission" date="2021-11" db="EMBL/GenBank/DDBJ databases">
        <authorList>
            <person name="Oh E.-T."/>
            <person name="Kim S.-B."/>
        </authorList>
    </citation>
    <scope>NUCLEOTIDE SEQUENCE [LARGE SCALE GENOMIC DNA]</scope>
    <source>
        <strain evidence="2 3">MMS20-SJTR3</strain>
    </source>
</reference>
<evidence type="ECO:0000256" key="1">
    <source>
        <dbReference type="SAM" id="MobiDB-lite"/>
    </source>
</evidence>
<feature type="compositionally biased region" description="Basic and acidic residues" evidence="1">
    <location>
        <begin position="83"/>
        <end position="100"/>
    </location>
</feature>
<gene>
    <name evidence="2" type="ORF">LJ656_22075</name>
</gene>
<dbReference type="EMBL" id="JAJITD010000011">
    <property type="protein sequence ID" value="MCC8395279.1"/>
    <property type="molecule type" value="Genomic_DNA"/>
</dbReference>